<dbReference type="GO" id="GO:0046872">
    <property type="term" value="F:metal ion binding"/>
    <property type="evidence" value="ECO:0007669"/>
    <property type="project" value="UniProtKB-KW"/>
</dbReference>
<keyword evidence="3" id="KW-1185">Reference proteome</keyword>
<dbReference type="NCBIfam" id="TIGR01857">
    <property type="entry name" value="FGAM-synthase"/>
    <property type="match status" value="1"/>
</dbReference>
<dbReference type="InterPro" id="IPR010918">
    <property type="entry name" value="PurM-like_C_dom"/>
</dbReference>
<dbReference type="CDD" id="cd02204">
    <property type="entry name" value="PurL_repeat2"/>
    <property type="match status" value="1"/>
</dbReference>
<sequence>MSDVIRVFVEKKPGFDVEAQHIRSDLVENLGLTSVEEIRLINRYDVSGLTKEQFAAARDTIFSEPNVDNVYDEVYPFPEGYTAFAMEYLPGQYDQRADSAAQCVQLLTQGERPQVATARVIAVKGNVTEEELNKIKNYMVNPVESRLASMEKPETLDTAAETPPDVARVSGFIDWSEQELRGYYESMGFAMSFEDLVFCRDYFRKSEKRDPSVTELRVIDTYWSDHCRHTTFSTRLEKIEIEKSALSGVIEDALKAYYDARAEVYGETDRPVSLMDMAVIGMKLLRKRGKIPDLDLSEEINACSIEVPVTVDGKEERWLVQFKNETHNHPTEIEPFGGAATCLGGAIRDPLSGRAYVYQAMRVTGSGDPRVPFEETLPGKLPTRKITTGAAQGYSSYGNQIGLATGQVTELYDPGYVAKRMEIGAVIGASPKENVARLTPEEGDLIVLLGGSTGRDGCGGATGSSKAHTEQSIEVCGAEVQKGNPPTERKIQRLFRKPEVAKLIKRCNDFGAGGVCVAIGELADGLKIDLNKVPKKYEGLDGTELAISESQERMAVVLSPQDVDSFIAAANQENLNAQVVAVVTGEPRLRMKWRKDIIVDISRAFLDTNGVIQKNNVVIEAVDSERDYRKLVPDCLKGKPVEKAFQENLSRLEVCGQKGLSERFDSSIGAATVLMPFAGTYQLTPEEAMVAKIPAVRGETDDATAMSYGYIPGIARFSPFHGAAYAVVESLSKLAAVGANPMKARLTFQEYFGRLKKDPKRWGKPTAALLGALSAQLGLGLPAIGGKDSMSGSFEELDVPPTLVSFAVAMTKASTTISAAFKKPGAKVVLFPLPENPETLLPDWEKLEEYYSSIHNMIQSGTILSASVVKEGGAAAAVAKMCFGNRLGFIFEPSVLDEKTLFAPASGSILAELAYGVEVPDGFPAVELGKVSVMPQVVLGRERLDLDALISAWNGTLEKIFPNQAEEQPVARDIPFYSQRFEKAPAVKAAKPRVFIPVFPGTNCEYDSARAFERAGAQPEVLVVRNLTPSDIEVTIERMEKAIRASQIIMLPGGFSGGDEPDGSGKFIATTFRNPKIAEAVNDLLKNRDGLMLGICNGFQALIKLGLVPYGEIMHPDEKAPTLTFNTLGRHVSRMVYTRVTSVKSPWFAGVDVGDVFAVPVSHGEGRFVASNAVLEKLIANGQVATQYTTPDGKPSGRIEWNPNGSVCAIEGITSPDGRILGKMAHSERMGVNLYKNVPGEKDQKIFESGVKYFK</sequence>
<dbReference type="InterPro" id="IPR036676">
    <property type="entry name" value="PurM-like_C_sf"/>
</dbReference>
<dbReference type="GO" id="GO:0005524">
    <property type="term" value="F:ATP binding"/>
    <property type="evidence" value="ECO:0007669"/>
    <property type="project" value="UniProtKB-KW"/>
</dbReference>
<dbReference type="PANTHER" id="PTHR10099">
    <property type="entry name" value="PHOSPHORIBOSYLFORMYLGLYCINAMIDINE SYNTHASE"/>
    <property type="match status" value="1"/>
</dbReference>
<dbReference type="SUPFAM" id="SSF56042">
    <property type="entry name" value="PurM C-terminal domain-like"/>
    <property type="match status" value="2"/>
</dbReference>
<proteinExistence type="predicted"/>
<dbReference type="GO" id="GO:0005737">
    <property type="term" value="C:cytoplasm"/>
    <property type="evidence" value="ECO:0007669"/>
    <property type="project" value="TreeGrafter"/>
</dbReference>
<dbReference type="SUPFAM" id="SSF52317">
    <property type="entry name" value="Class I glutamine amidotransferase-like"/>
    <property type="match status" value="1"/>
</dbReference>
<gene>
    <name evidence="2" type="primary">purL</name>
    <name evidence="2" type="ORF">CAGA_08410</name>
</gene>
<dbReference type="Gene3D" id="3.30.1330.10">
    <property type="entry name" value="PurM-like, N-terminal domain"/>
    <property type="match status" value="2"/>
</dbReference>
<dbReference type="OrthoDB" id="9804441at2"/>
<dbReference type="EMBL" id="SRMQ01000002">
    <property type="protein sequence ID" value="TGJ77470.1"/>
    <property type="molecule type" value="Genomic_DNA"/>
</dbReference>
<dbReference type="CDD" id="cd02203">
    <property type="entry name" value="PurL_repeat1"/>
    <property type="match status" value="1"/>
</dbReference>
<feature type="domain" description="PurM-like C-terminal" evidence="1">
    <location>
        <begin position="441"/>
        <end position="593"/>
    </location>
</feature>
<dbReference type="InterPro" id="IPR036921">
    <property type="entry name" value="PurM-like_N_sf"/>
</dbReference>
<dbReference type="AlphaFoldDB" id="A0A4Z0YEX6"/>
<dbReference type="GO" id="GO:0006164">
    <property type="term" value="P:purine nucleotide biosynthetic process"/>
    <property type="evidence" value="ECO:0007669"/>
    <property type="project" value="UniProtKB-KW"/>
</dbReference>
<dbReference type="InterPro" id="IPR029062">
    <property type="entry name" value="Class_I_gatase-like"/>
</dbReference>
<dbReference type="Gene3D" id="3.90.650.10">
    <property type="entry name" value="PurM-like C-terminal domain"/>
    <property type="match status" value="2"/>
</dbReference>
<dbReference type="Proteomes" id="UP000297714">
    <property type="component" value="Unassembled WGS sequence"/>
</dbReference>
<name>A0A4Z0YEX6_9FIRM</name>
<dbReference type="SUPFAM" id="SSF55326">
    <property type="entry name" value="PurM N-terminal domain-like"/>
    <property type="match status" value="2"/>
</dbReference>
<organism evidence="2 3">
    <name type="scientific">Caproiciproducens galactitolivorans</name>
    <dbReference type="NCBI Taxonomy" id="642589"/>
    <lineage>
        <taxon>Bacteria</taxon>
        <taxon>Bacillati</taxon>
        <taxon>Bacillota</taxon>
        <taxon>Clostridia</taxon>
        <taxon>Eubacteriales</taxon>
        <taxon>Acutalibacteraceae</taxon>
        <taxon>Caproiciproducens</taxon>
    </lineage>
</organism>
<dbReference type="EC" id="6.3.5.3" evidence="2"/>
<evidence type="ECO:0000313" key="3">
    <source>
        <dbReference type="Proteomes" id="UP000297714"/>
    </source>
</evidence>
<dbReference type="CDD" id="cd01740">
    <property type="entry name" value="GATase1_FGAR_AT"/>
    <property type="match status" value="1"/>
</dbReference>
<dbReference type="Pfam" id="PF02769">
    <property type="entry name" value="AIRS_C"/>
    <property type="match status" value="1"/>
</dbReference>
<evidence type="ECO:0000259" key="1">
    <source>
        <dbReference type="Pfam" id="PF02769"/>
    </source>
</evidence>
<accession>A0A4Z0YEX6</accession>
<dbReference type="PROSITE" id="PS51273">
    <property type="entry name" value="GATASE_TYPE_1"/>
    <property type="match status" value="1"/>
</dbReference>
<keyword evidence="2" id="KW-0436">Ligase</keyword>
<protein>
    <submittedName>
        <fullName evidence="2">Phosphoribosylformylglycinamidine synthase 2</fullName>
        <ecNumber evidence="2">6.3.5.3</ecNumber>
    </submittedName>
</protein>
<reference evidence="2 3" key="1">
    <citation type="submission" date="2019-04" db="EMBL/GenBank/DDBJ databases">
        <authorList>
            <person name="Poehlein A."/>
            <person name="Bengelsdorf F.R."/>
            <person name="Duerre P."/>
            <person name="Daniel R."/>
        </authorList>
    </citation>
    <scope>NUCLEOTIDE SEQUENCE [LARGE SCALE GENOMIC DNA]</scope>
    <source>
        <strain evidence="2 3">BS-1</strain>
    </source>
</reference>
<dbReference type="FunFam" id="3.30.1330.10:FF:000013">
    <property type="entry name" value="Phosphoribosylformylglycinamidine synthase"/>
    <property type="match status" value="1"/>
</dbReference>
<dbReference type="SMART" id="SM01211">
    <property type="entry name" value="GATase_5"/>
    <property type="match status" value="1"/>
</dbReference>
<dbReference type="GO" id="GO:0004642">
    <property type="term" value="F:phosphoribosylformylglycinamidine synthase activity"/>
    <property type="evidence" value="ECO:0007669"/>
    <property type="project" value="UniProtKB-EC"/>
</dbReference>
<evidence type="ECO:0000313" key="2">
    <source>
        <dbReference type="EMBL" id="TGJ77470.1"/>
    </source>
</evidence>
<dbReference type="Gene3D" id="3.40.50.880">
    <property type="match status" value="1"/>
</dbReference>
<dbReference type="PANTHER" id="PTHR10099:SF1">
    <property type="entry name" value="PHOSPHORIBOSYLFORMYLGLYCINAMIDINE SYNTHASE"/>
    <property type="match status" value="1"/>
</dbReference>
<dbReference type="Pfam" id="PF13507">
    <property type="entry name" value="GATase_5"/>
    <property type="match status" value="1"/>
</dbReference>
<dbReference type="RefSeq" id="WP_135658033.1">
    <property type="nucleotide sequence ID" value="NZ_SRMQ01000002.1"/>
</dbReference>
<comment type="caution">
    <text evidence="2">The sequence shown here is derived from an EMBL/GenBank/DDBJ whole genome shotgun (WGS) entry which is preliminary data.</text>
</comment>
<dbReference type="InterPro" id="IPR010141">
    <property type="entry name" value="FGAM_synthase"/>
</dbReference>